<evidence type="ECO:0000256" key="10">
    <source>
        <dbReference type="ARBA" id="ARBA00022840"/>
    </source>
</evidence>
<protein>
    <recommendedName>
        <fullName evidence="3">histidine kinase</fullName>
        <ecNumber evidence="3">2.7.13.3</ecNumber>
    </recommendedName>
</protein>
<keyword evidence="11 15" id="KW-1133">Transmembrane helix</keyword>
<dbReference type="OrthoDB" id="9810730at2"/>
<dbReference type="Gene3D" id="3.40.50.2300">
    <property type="match status" value="1"/>
</dbReference>
<dbReference type="EMBL" id="JFFR01000027">
    <property type="protein sequence ID" value="KDN27053.1"/>
    <property type="molecule type" value="Genomic_DNA"/>
</dbReference>
<dbReference type="SMART" id="SM00448">
    <property type="entry name" value="REC"/>
    <property type="match status" value="1"/>
</dbReference>
<dbReference type="InterPro" id="IPR011006">
    <property type="entry name" value="CheY-like_superfamily"/>
</dbReference>
<evidence type="ECO:0000256" key="5">
    <source>
        <dbReference type="ARBA" id="ARBA00022679"/>
    </source>
</evidence>
<evidence type="ECO:0000256" key="4">
    <source>
        <dbReference type="ARBA" id="ARBA00022553"/>
    </source>
</evidence>
<dbReference type="SUPFAM" id="SSF55874">
    <property type="entry name" value="ATPase domain of HSP90 chaperone/DNA topoisomerase II/histidine kinase"/>
    <property type="match status" value="1"/>
</dbReference>
<gene>
    <name evidence="18" type="ORF">VFDL14_19260</name>
</gene>
<evidence type="ECO:0000256" key="15">
    <source>
        <dbReference type="SAM" id="Phobius"/>
    </source>
</evidence>
<evidence type="ECO:0000256" key="13">
    <source>
        <dbReference type="ARBA" id="ARBA00023136"/>
    </source>
</evidence>
<dbReference type="STRING" id="212667.VFDL14_19260"/>
<dbReference type="InterPro" id="IPR003661">
    <property type="entry name" value="HisK_dim/P_dom"/>
</dbReference>
<evidence type="ECO:0000256" key="6">
    <source>
        <dbReference type="ARBA" id="ARBA00022692"/>
    </source>
</evidence>
<keyword evidence="4 14" id="KW-0597">Phosphoprotein</keyword>
<dbReference type="GO" id="GO:0005524">
    <property type="term" value="F:ATP binding"/>
    <property type="evidence" value="ECO:0007669"/>
    <property type="project" value="UniProtKB-KW"/>
</dbReference>
<proteinExistence type="predicted"/>
<dbReference type="CDD" id="cd00082">
    <property type="entry name" value="HisKA"/>
    <property type="match status" value="1"/>
</dbReference>
<dbReference type="InterPro" id="IPR036097">
    <property type="entry name" value="HisK_dim/P_sf"/>
</dbReference>
<keyword evidence="9" id="KW-0378">Hydrolase</keyword>
<feature type="domain" description="Histidine kinase" evidence="16">
    <location>
        <begin position="291"/>
        <end position="510"/>
    </location>
</feature>
<keyword evidence="8 18" id="KW-0418">Kinase</keyword>
<dbReference type="SMART" id="SM00388">
    <property type="entry name" value="HisKA"/>
    <property type="match status" value="1"/>
</dbReference>
<dbReference type="InterPro" id="IPR005467">
    <property type="entry name" value="His_kinase_dom"/>
</dbReference>
<feature type="transmembrane region" description="Helical" evidence="15">
    <location>
        <begin position="6"/>
        <end position="26"/>
    </location>
</feature>
<feature type="transmembrane region" description="Helical" evidence="15">
    <location>
        <begin position="237"/>
        <end position="262"/>
    </location>
</feature>
<dbReference type="InterPro" id="IPR001789">
    <property type="entry name" value="Sig_transdc_resp-reg_receiver"/>
</dbReference>
<evidence type="ECO:0000256" key="2">
    <source>
        <dbReference type="ARBA" id="ARBA00004370"/>
    </source>
</evidence>
<dbReference type="EC" id="2.7.13.3" evidence="3"/>
<dbReference type="CDD" id="cd16922">
    <property type="entry name" value="HATPase_EvgS-ArcB-TorS-like"/>
    <property type="match status" value="1"/>
</dbReference>
<evidence type="ECO:0000256" key="14">
    <source>
        <dbReference type="PROSITE-ProRule" id="PRU00169"/>
    </source>
</evidence>
<sequence>MNKFKLLSLFFASMFVGLIGYITLAYSEYGKVINYGEATRELGHKVLEKRDTIAGSMINGISNPYEISASLVQLEKDLQQLHQTYANTEIHAFLFKELETQALLDSFYFRSMETVDHLDHIVGHTVMRQFILQSLTDLLVSSSTNEPQNQIYGTLLSNISALEQSLNDDSSYINQQALDSATSPLITEETLRLAITFKEIEQQHRQLISKALSPEHITYLDQIEHGFIDLQDYLNRLIASITTALVILFFALCITIAIWRYYELKANAVAYQIAADNAEKANNAKSLFLATMSHELRTPMNGVLGIAQIIREDSKEQNTRKQAQVIIDSGQHLVTILNDILDFSKVEQGKMELESSPFSIPDLTVHLDKTLTSLAEDKGIKLIIKNNVPQNIQLVGDQARTRQILFNLAGNAVKFTEKGQVELEFNMQDTSPATVQMRVTDTGIGIAEDKIEGIFSAFEQAELSTTRKFGGTGLGLSIVKQLVELMGGNISVSSQLNVGTQFVVSIPFELKQLEQQTEQKTVESHGIALSNFTVLLVEDNKINAMVIKKFCESLNLKVDNAYDGLQALDKLKKQSYDLIIMDNHMPHMSGIEAIRNIRQELKLKTAIFACTADVFKEAHDEFIECGANFVLTKPLQKNSLQNAIEQFEQLFQDNRDNRTQDCNTGIPCNVTRLTRYPTDKLPMTEEELSTSNLLSPEHLSHQEKIEYLQSLKAEFDVQIDALIEVFTHSQPDEISPIIQTIKEVSLRFDMSEILMLIEEVELDLNDENMPPAELLQKIINRLTVNSHQAKRLIDKYQQQLKTG</sequence>
<keyword evidence="10" id="KW-0067">ATP-binding</keyword>
<reference evidence="18 19" key="1">
    <citation type="submission" date="2014-02" db="EMBL/GenBank/DDBJ databases">
        <title>Vibrio fortis Dalian14 Genome Sequencing.</title>
        <authorList>
            <person name="Wang Y."/>
            <person name="Song L."/>
            <person name="Liu G."/>
            <person name="Ding J."/>
        </authorList>
    </citation>
    <scope>NUCLEOTIDE SEQUENCE [LARGE SCALE GENOMIC DNA]</scope>
    <source>
        <strain evidence="18 19">Dalian14</strain>
    </source>
</reference>
<dbReference type="SUPFAM" id="SSF47384">
    <property type="entry name" value="Homodimeric domain of signal transducing histidine kinase"/>
    <property type="match status" value="1"/>
</dbReference>
<evidence type="ECO:0000313" key="18">
    <source>
        <dbReference type="EMBL" id="KDN27053.1"/>
    </source>
</evidence>
<dbReference type="GO" id="GO:0016787">
    <property type="term" value="F:hydrolase activity"/>
    <property type="evidence" value="ECO:0007669"/>
    <property type="project" value="UniProtKB-KW"/>
</dbReference>
<dbReference type="SUPFAM" id="SSF52172">
    <property type="entry name" value="CheY-like"/>
    <property type="match status" value="1"/>
</dbReference>
<dbReference type="Pfam" id="PF00512">
    <property type="entry name" value="HisKA"/>
    <property type="match status" value="1"/>
</dbReference>
<comment type="caution">
    <text evidence="18">The sequence shown here is derived from an EMBL/GenBank/DDBJ whole genome shotgun (WGS) entry which is preliminary data.</text>
</comment>
<dbReference type="CDD" id="cd17546">
    <property type="entry name" value="REC_hyHK_CKI1_RcsC-like"/>
    <property type="match status" value="1"/>
</dbReference>
<dbReference type="InterPro" id="IPR036890">
    <property type="entry name" value="HATPase_C_sf"/>
</dbReference>
<evidence type="ECO:0000256" key="12">
    <source>
        <dbReference type="ARBA" id="ARBA00023012"/>
    </source>
</evidence>
<evidence type="ECO:0000259" key="16">
    <source>
        <dbReference type="PROSITE" id="PS50109"/>
    </source>
</evidence>
<keyword evidence="6 15" id="KW-0812">Transmembrane</keyword>
<dbReference type="AlphaFoldDB" id="A0A066US86"/>
<organism evidence="18 19">
    <name type="scientific">Vibrio fortis</name>
    <dbReference type="NCBI Taxonomy" id="212667"/>
    <lineage>
        <taxon>Bacteria</taxon>
        <taxon>Pseudomonadati</taxon>
        <taxon>Pseudomonadota</taxon>
        <taxon>Gammaproteobacteria</taxon>
        <taxon>Vibrionales</taxon>
        <taxon>Vibrionaceae</taxon>
        <taxon>Vibrio</taxon>
    </lineage>
</organism>
<evidence type="ECO:0000256" key="1">
    <source>
        <dbReference type="ARBA" id="ARBA00000085"/>
    </source>
</evidence>
<dbReference type="RefSeq" id="WP_032552419.1">
    <property type="nucleotide sequence ID" value="NZ_JFFR01000027.1"/>
</dbReference>
<dbReference type="FunFam" id="3.30.565.10:FF:000010">
    <property type="entry name" value="Sensor histidine kinase RcsC"/>
    <property type="match status" value="1"/>
</dbReference>
<dbReference type="GO" id="GO:0000155">
    <property type="term" value="F:phosphorelay sensor kinase activity"/>
    <property type="evidence" value="ECO:0007669"/>
    <property type="project" value="InterPro"/>
</dbReference>
<dbReference type="SMART" id="SM00387">
    <property type="entry name" value="HATPase_c"/>
    <property type="match status" value="1"/>
</dbReference>
<evidence type="ECO:0000256" key="11">
    <source>
        <dbReference type="ARBA" id="ARBA00022989"/>
    </source>
</evidence>
<evidence type="ECO:0000256" key="3">
    <source>
        <dbReference type="ARBA" id="ARBA00012438"/>
    </source>
</evidence>
<dbReference type="PROSITE" id="PS50110">
    <property type="entry name" value="RESPONSE_REGULATORY"/>
    <property type="match status" value="1"/>
</dbReference>
<feature type="domain" description="Response regulatory" evidence="17">
    <location>
        <begin position="533"/>
        <end position="648"/>
    </location>
</feature>
<keyword evidence="13 15" id="KW-0472">Membrane</keyword>
<evidence type="ECO:0000313" key="19">
    <source>
        <dbReference type="Proteomes" id="UP000027219"/>
    </source>
</evidence>
<dbReference type="InterPro" id="IPR003594">
    <property type="entry name" value="HATPase_dom"/>
</dbReference>
<dbReference type="FunFam" id="1.10.287.130:FF:000004">
    <property type="entry name" value="Ethylene receptor 1"/>
    <property type="match status" value="1"/>
</dbReference>
<accession>A0A066US86</accession>
<dbReference type="PANTHER" id="PTHR43047">
    <property type="entry name" value="TWO-COMPONENT HISTIDINE PROTEIN KINASE"/>
    <property type="match status" value="1"/>
</dbReference>
<name>A0A066US86_9VIBR</name>
<dbReference type="Gene3D" id="1.10.287.130">
    <property type="match status" value="1"/>
</dbReference>
<feature type="modified residue" description="4-aspartylphosphate" evidence="14">
    <location>
        <position position="582"/>
    </location>
</feature>
<evidence type="ECO:0000256" key="9">
    <source>
        <dbReference type="ARBA" id="ARBA00022801"/>
    </source>
</evidence>
<evidence type="ECO:0000256" key="7">
    <source>
        <dbReference type="ARBA" id="ARBA00022741"/>
    </source>
</evidence>
<keyword evidence="12" id="KW-0902">Two-component regulatory system</keyword>
<keyword evidence="19" id="KW-1185">Reference proteome</keyword>
<dbReference type="PANTHER" id="PTHR43047:SF78">
    <property type="entry name" value="SENSORY_REGULATORY PROTEIN RPFC"/>
    <property type="match status" value="1"/>
</dbReference>
<dbReference type="Proteomes" id="UP000027219">
    <property type="component" value="Unassembled WGS sequence"/>
</dbReference>
<keyword evidence="5" id="KW-0808">Transferase</keyword>
<dbReference type="Pfam" id="PF02518">
    <property type="entry name" value="HATPase_c"/>
    <property type="match status" value="1"/>
</dbReference>
<dbReference type="PRINTS" id="PR00344">
    <property type="entry name" value="BCTRLSENSOR"/>
</dbReference>
<evidence type="ECO:0000259" key="17">
    <source>
        <dbReference type="PROSITE" id="PS50110"/>
    </source>
</evidence>
<evidence type="ECO:0000256" key="8">
    <source>
        <dbReference type="ARBA" id="ARBA00022777"/>
    </source>
</evidence>
<dbReference type="PROSITE" id="PS50109">
    <property type="entry name" value="HIS_KIN"/>
    <property type="match status" value="1"/>
</dbReference>
<dbReference type="Pfam" id="PF00072">
    <property type="entry name" value="Response_reg"/>
    <property type="match status" value="1"/>
</dbReference>
<comment type="subcellular location">
    <subcellularLocation>
        <location evidence="2">Membrane</location>
    </subcellularLocation>
</comment>
<dbReference type="InterPro" id="IPR004358">
    <property type="entry name" value="Sig_transdc_His_kin-like_C"/>
</dbReference>
<dbReference type="Gene3D" id="3.30.565.10">
    <property type="entry name" value="Histidine kinase-like ATPase, C-terminal domain"/>
    <property type="match status" value="1"/>
</dbReference>
<comment type="catalytic activity">
    <reaction evidence="1">
        <text>ATP + protein L-histidine = ADP + protein N-phospho-L-histidine.</text>
        <dbReference type="EC" id="2.7.13.3"/>
    </reaction>
</comment>
<dbReference type="GO" id="GO:0016020">
    <property type="term" value="C:membrane"/>
    <property type="evidence" value="ECO:0007669"/>
    <property type="project" value="UniProtKB-SubCell"/>
</dbReference>
<keyword evidence="7" id="KW-0547">Nucleotide-binding</keyword>